<evidence type="ECO:0000256" key="1">
    <source>
        <dbReference type="SAM" id="MobiDB-lite"/>
    </source>
</evidence>
<sequence length="640" mass="73781">MLPRRRLVLVSSIIFSIYVLFTWFSPKDTFNSTKTQYASTRDVFVADADGFDIHEDAPTFTPPSPLSPAAESVPSPNYKAADPQATHTYLPNGLVETNPNGSHPVLELIQDAEARWQKKLNQASKTLEDAVTEYKRRYSRPPPAGFDDWWAYVQDNDVQLPDEYDFIYHDLEPFWGASPEDLIKIQKAQEEITDTYTLSKNETHPFVDLARTAFSTPDRWRERNLLRGMDEVLGLLEPIEHMLPNFRATFSPHDNPNLLSDFAVKQAYLNAAKEKKYVDLDNLPKVEHYGFASACPPGSPGRLTEGPVNQKIRPAPSISKTFIYDHELSMDPCYNPSIFYNHGQYVAHDLGPRPQPKLAMQFSWCTTPLFHDVQPPTFIAWIDDVKPRENDPPWEDKTDERLFWRGSNTGMNHNDGTRWIYAQRIHLVRMTSELNGTEKVIMPPFTTGQPNASTDMNWDKMQVGESVEIKKAFLNPSMMDISFSGKPLACDPKYCAYLETLFEWRNKVAPNGKNVGNHKYFVDIDGNGWSSRFKRLMTSNSLIFKATAYREWWIDRIQPWVHYVPIQVDYSDLYDSYLFFRGGAYGEGNHDELARKIASAGREWSLAFWRKEDMTAYFFRLLLEYARLLSPDRDAMSYQE</sequence>
<dbReference type="PANTHER" id="PTHR12203">
    <property type="entry name" value="KDEL LYS-ASP-GLU-LEU CONTAINING - RELATED"/>
    <property type="match status" value="1"/>
</dbReference>
<keyword evidence="2" id="KW-1133">Transmembrane helix</keyword>
<dbReference type="OrthoDB" id="541052at2759"/>
<dbReference type="SMART" id="SM00672">
    <property type="entry name" value="CAP10"/>
    <property type="match status" value="1"/>
</dbReference>
<organism evidence="4 5">
    <name type="scientific">Crepidotus variabilis</name>
    <dbReference type="NCBI Taxonomy" id="179855"/>
    <lineage>
        <taxon>Eukaryota</taxon>
        <taxon>Fungi</taxon>
        <taxon>Dikarya</taxon>
        <taxon>Basidiomycota</taxon>
        <taxon>Agaricomycotina</taxon>
        <taxon>Agaricomycetes</taxon>
        <taxon>Agaricomycetidae</taxon>
        <taxon>Agaricales</taxon>
        <taxon>Agaricineae</taxon>
        <taxon>Crepidotaceae</taxon>
        <taxon>Crepidotus</taxon>
    </lineage>
</organism>
<evidence type="ECO:0000313" key="4">
    <source>
        <dbReference type="EMBL" id="KAF9527066.1"/>
    </source>
</evidence>
<accession>A0A9P6ECT0</accession>
<keyword evidence="4" id="KW-0808">Transferase</keyword>
<keyword evidence="5" id="KW-1185">Reference proteome</keyword>
<proteinExistence type="predicted"/>
<dbReference type="GO" id="GO:0016740">
    <property type="term" value="F:transferase activity"/>
    <property type="evidence" value="ECO:0007669"/>
    <property type="project" value="UniProtKB-KW"/>
</dbReference>
<dbReference type="Proteomes" id="UP000807306">
    <property type="component" value="Unassembled WGS sequence"/>
</dbReference>
<evidence type="ECO:0000256" key="2">
    <source>
        <dbReference type="SAM" id="Phobius"/>
    </source>
</evidence>
<comment type="caution">
    <text evidence="4">The sequence shown here is derived from an EMBL/GenBank/DDBJ whole genome shotgun (WGS) entry which is preliminary data.</text>
</comment>
<dbReference type="EMBL" id="MU157864">
    <property type="protein sequence ID" value="KAF9527066.1"/>
    <property type="molecule type" value="Genomic_DNA"/>
</dbReference>
<feature type="transmembrane region" description="Helical" evidence="2">
    <location>
        <begin position="7"/>
        <end position="24"/>
    </location>
</feature>
<feature type="region of interest" description="Disordered" evidence="1">
    <location>
        <begin position="58"/>
        <end position="77"/>
    </location>
</feature>
<reference evidence="4" key="1">
    <citation type="submission" date="2020-11" db="EMBL/GenBank/DDBJ databases">
        <authorList>
            <consortium name="DOE Joint Genome Institute"/>
            <person name="Ahrendt S."/>
            <person name="Riley R."/>
            <person name="Andreopoulos W."/>
            <person name="Labutti K."/>
            <person name="Pangilinan J."/>
            <person name="Ruiz-Duenas F.J."/>
            <person name="Barrasa J.M."/>
            <person name="Sanchez-Garcia M."/>
            <person name="Camarero S."/>
            <person name="Miyauchi S."/>
            <person name="Serrano A."/>
            <person name="Linde D."/>
            <person name="Babiker R."/>
            <person name="Drula E."/>
            <person name="Ayuso-Fernandez I."/>
            <person name="Pacheco R."/>
            <person name="Padilla G."/>
            <person name="Ferreira P."/>
            <person name="Barriuso J."/>
            <person name="Kellner H."/>
            <person name="Castanera R."/>
            <person name="Alfaro M."/>
            <person name="Ramirez L."/>
            <person name="Pisabarro A.G."/>
            <person name="Kuo A."/>
            <person name="Tritt A."/>
            <person name="Lipzen A."/>
            <person name="He G."/>
            <person name="Yan M."/>
            <person name="Ng V."/>
            <person name="Cullen D."/>
            <person name="Martin F."/>
            <person name="Rosso M.-N."/>
            <person name="Henrissat B."/>
            <person name="Hibbett D."/>
            <person name="Martinez A.T."/>
            <person name="Grigoriev I.V."/>
        </authorList>
    </citation>
    <scope>NUCLEOTIDE SEQUENCE</scope>
    <source>
        <strain evidence="4">CBS 506.95</strain>
    </source>
</reference>
<name>A0A9P6ECT0_9AGAR</name>
<evidence type="ECO:0000259" key="3">
    <source>
        <dbReference type="SMART" id="SM00672"/>
    </source>
</evidence>
<protein>
    <submittedName>
        <fullName evidence="4">Glycosyl transferase family 90-domain-containing protein</fullName>
    </submittedName>
</protein>
<dbReference type="Pfam" id="PF05686">
    <property type="entry name" value="Glyco_transf_90"/>
    <property type="match status" value="1"/>
</dbReference>
<evidence type="ECO:0000313" key="5">
    <source>
        <dbReference type="Proteomes" id="UP000807306"/>
    </source>
</evidence>
<gene>
    <name evidence="4" type="ORF">CPB83DRAFT_429466</name>
</gene>
<dbReference type="PANTHER" id="PTHR12203:SF118">
    <property type="entry name" value="BETA-1,2-XYLOSYLTRANSFERASE 1"/>
    <property type="match status" value="1"/>
</dbReference>
<dbReference type="AlphaFoldDB" id="A0A9P6ECT0"/>
<keyword evidence="2" id="KW-0472">Membrane</keyword>
<dbReference type="InterPro" id="IPR051091">
    <property type="entry name" value="O-Glucosyltr/Glycosyltrsf_90"/>
</dbReference>
<dbReference type="InterPro" id="IPR006598">
    <property type="entry name" value="CAP10"/>
</dbReference>
<keyword evidence="2" id="KW-0812">Transmembrane</keyword>
<feature type="domain" description="Glycosyl transferase CAP10" evidence="3">
    <location>
        <begin position="322"/>
        <end position="632"/>
    </location>
</feature>